<dbReference type="GO" id="GO:0008270">
    <property type="term" value="F:zinc ion binding"/>
    <property type="evidence" value="ECO:0007669"/>
    <property type="project" value="UniProtKB-KW"/>
</dbReference>
<keyword evidence="1" id="KW-0479">Metal-binding</keyword>
<dbReference type="EnsemblMetazoa" id="tetur28g01040.1">
    <property type="protein sequence ID" value="tetur28g01040.1"/>
    <property type="gene ID" value="tetur28g01040"/>
</dbReference>
<dbReference type="HOGENOM" id="CLU_2240000_0_0_1"/>
<dbReference type="InterPro" id="IPR017907">
    <property type="entry name" value="Znf_RING_CS"/>
</dbReference>
<dbReference type="PROSITE" id="PS00518">
    <property type="entry name" value="ZF_RING_1"/>
    <property type="match status" value="1"/>
</dbReference>
<reference evidence="4" key="2">
    <citation type="submission" date="2015-06" db="UniProtKB">
        <authorList>
            <consortium name="EnsemblMetazoa"/>
        </authorList>
    </citation>
    <scope>IDENTIFICATION</scope>
</reference>
<evidence type="ECO:0000313" key="5">
    <source>
        <dbReference type="Proteomes" id="UP000015104"/>
    </source>
</evidence>
<keyword evidence="2" id="KW-0863">Zinc-finger</keyword>
<dbReference type="AlphaFoldDB" id="T1KZB6"/>
<dbReference type="SUPFAM" id="SSF57850">
    <property type="entry name" value="RING/U-box"/>
    <property type="match status" value="1"/>
</dbReference>
<proteinExistence type="predicted"/>
<name>T1KZB6_TETUR</name>
<keyword evidence="5" id="KW-1185">Reference proteome</keyword>
<keyword evidence="3" id="KW-0862">Zinc</keyword>
<reference evidence="5" key="1">
    <citation type="submission" date="2011-08" db="EMBL/GenBank/DDBJ databases">
        <authorList>
            <person name="Rombauts S."/>
        </authorList>
    </citation>
    <scope>NUCLEOTIDE SEQUENCE</scope>
    <source>
        <strain evidence="5">London</strain>
    </source>
</reference>
<dbReference type="Proteomes" id="UP000015104">
    <property type="component" value="Unassembled WGS sequence"/>
</dbReference>
<organism evidence="4 5">
    <name type="scientific">Tetranychus urticae</name>
    <name type="common">Two-spotted spider mite</name>
    <dbReference type="NCBI Taxonomy" id="32264"/>
    <lineage>
        <taxon>Eukaryota</taxon>
        <taxon>Metazoa</taxon>
        <taxon>Ecdysozoa</taxon>
        <taxon>Arthropoda</taxon>
        <taxon>Chelicerata</taxon>
        <taxon>Arachnida</taxon>
        <taxon>Acari</taxon>
        <taxon>Acariformes</taxon>
        <taxon>Trombidiformes</taxon>
        <taxon>Prostigmata</taxon>
        <taxon>Eleutherengona</taxon>
        <taxon>Raphignathae</taxon>
        <taxon>Tetranychoidea</taxon>
        <taxon>Tetranychidae</taxon>
        <taxon>Tetranychus</taxon>
    </lineage>
</organism>
<evidence type="ECO:0000313" key="4">
    <source>
        <dbReference type="EnsemblMetazoa" id="tetur28g01040.1"/>
    </source>
</evidence>
<evidence type="ECO:0000256" key="1">
    <source>
        <dbReference type="ARBA" id="ARBA00022723"/>
    </source>
</evidence>
<dbReference type="EMBL" id="CAEY01000737">
    <property type="status" value="NOT_ANNOTATED_CDS"/>
    <property type="molecule type" value="Genomic_DNA"/>
</dbReference>
<accession>T1KZB6</accession>
<sequence length="105" mass="11982">METLSGFDEVSIDRVQFVDLYPENFKCDQCGLLVRIIIKTTAPFKLTENGFEDSSLNAPSRPKCGHKFCRPCYNSLSFDGRFLKCPIDSLIVPKKENNCTAEYYI</sequence>
<evidence type="ECO:0000256" key="2">
    <source>
        <dbReference type="ARBA" id="ARBA00022771"/>
    </source>
</evidence>
<evidence type="ECO:0000256" key="3">
    <source>
        <dbReference type="ARBA" id="ARBA00022833"/>
    </source>
</evidence>
<protein>
    <submittedName>
        <fullName evidence="4">Uncharacterized protein</fullName>
    </submittedName>
</protein>